<gene>
    <name evidence="2" type="ORF">METZ01_LOCUS224603</name>
</gene>
<dbReference type="AlphaFoldDB" id="A0A382GA11"/>
<feature type="domain" description="Phage tail lysozyme" evidence="1">
    <location>
        <begin position="5"/>
        <end position="131"/>
    </location>
</feature>
<organism evidence="2">
    <name type="scientific">marine metagenome</name>
    <dbReference type="NCBI Taxonomy" id="408172"/>
    <lineage>
        <taxon>unclassified sequences</taxon>
        <taxon>metagenomes</taxon>
        <taxon>ecological metagenomes</taxon>
    </lineage>
</organism>
<name>A0A382GA11_9ZZZZ</name>
<proteinExistence type="predicted"/>
<dbReference type="EMBL" id="UINC01054261">
    <property type="protein sequence ID" value="SVB71749.1"/>
    <property type="molecule type" value="Genomic_DNA"/>
</dbReference>
<evidence type="ECO:0000259" key="1">
    <source>
        <dbReference type="Pfam" id="PF18013"/>
    </source>
</evidence>
<reference evidence="2" key="1">
    <citation type="submission" date="2018-05" db="EMBL/GenBank/DDBJ databases">
        <authorList>
            <person name="Lanie J.A."/>
            <person name="Ng W.-L."/>
            <person name="Kazmierczak K.M."/>
            <person name="Andrzejewski T.M."/>
            <person name="Davidsen T.M."/>
            <person name="Wayne K.J."/>
            <person name="Tettelin H."/>
            <person name="Glass J.I."/>
            <person name="Rusch D."/>
            <person name="Podicherti R."/>
            <person name="Tsui H.-C.T."/>
            <person name="Winkler M.E."/>
        </authorList>
    </citation>
    <scope>NUCLEOTIDE SEQUENCE</scope>
</reference>
<sequence>MNVDEIRASLLRAGFEEDEIPALLGNIDVETGGSFDYQQVEDTSKEQKGYGLFQFTGGHLSSYLEYLKDTEQKDSADAQIKFVYANIYDENPPHIIGAGNQKKIQKAFDDGNFSEKSDVFAKWYERFEGSEDDDTIVPSMFRGRWYDKYLDKFDRFIDDSQAPSYNERIKRARKYD</sequence>
<evidence type="ECO:0000313" key="2">
    <source>
        <dbReference type="EMBL" id="SVB71749.1"/>
    </source>
</evidence>
<protein>
    <recommendedName>
        <fullName evidence="1">Phage tail lysozyme domain-containing protein</fullName>
    </recommendedName>
</protein>
<accession>A0A382GA11</accession>
<dbReference type="Pfam" id="PF18013">
    <property type="entry name" value="Phage_lysozyme2"/>
    <property type="match status" value="1"/>
</dbReference>
<dbReference type="Gene3D" id="1.10.530.10">
    <property type="match status" value="1"/>
</dbReference>
<dbReference type="InterPro" id="IPR041219">
    <property type="entry name" value="Phage_lysozyme2"/>
</dbReference>